<reference evidence="3" key="1">
    <citation type="submission" date="2017-01" db="EMBL/GenBank/DDBJ databases">
        <title>Comparative genomics of anhydrobiosis in the tardigrade Hypsibius dujardini.</title>
        <authorList>
            <person name="Yoshida Y."/>
            <person name="Koutsovoulos G."/>
            <person name="Laetsch D."/>
            <person name="Stevens L."/>
            <person name="Kumar S."/>
            <person name="Horikawa D."/>
            <person name="Ishino K."/>
            <person name="Komine S."/>
            <person name="Tomita M."/>
            <person name="Blaxter M."/>
            <person name="Arakawa K."/>
        </authorList>
    </citation>
    <scope>NUCLEOTIDE SEQUENCE [LARGE SCALE GENOMIC DNA]</scope>
    <source>
        <strain evidence="3">Z151</strain>
    </source>
</reference>
<name>A0A9X6NEE6_HYPEX</name>
<accession>A0A9X6NEE6</accession>
<evidence type="ECO:0000313" key="3">
    <source>
        <dbReference type="Proteomes" id="UP000192578"/>
    </source>
</evidence>
<evidence type="ECO:0000256" key="1">
    <source>
        <dbReference type="SAM" id="MobiDB-lite"/>
    </source>
</evidence>
<dbReference type="EMBL" id="MTYJ01000270">
    <property type="protein sequence ID" value="OWA52472.1"/>
    <property type="molecule type" value="Genomic_DNA"/>
</dbReference>
<comment type="caution">
    <text evidence="2">The sequence shown here is derived from an EMBL/GenBank/DDBJ whole genome shotgun (WGS) entry which is preliminary data.</text>
</comment>
<organism evidence="2 3">
    <name type="scientific">Hypsibius exemplaris</name>
    <name type="common">Freshwater tardigrade</name>
    <dbReference type="NCBI Taxonomy" id="2072580"/>
    <lineage>
        <taxon>Eukaryota</taxon>
        <taxon>Metazoa</taxon>
        <taxon>Ecdysozoa</taxon>
        <taxon>Tardigrada</taxon>
        <taxon>Eutardigrada</taxon>
        <taxon>Parachela</taxon>
        <taxon>Hypsibioidea</taxon>
        <taxon>Hypsibiidae</taxon>
        <taxon>Hypsibius</taxon>
    </lineage>
</organism>
<feature type="region of interest" description="Disordered" evidence="1">
    <location>
        <begin position="1"/>
        <end position="50"/>
    </location>
</feature>
<evidence type="ECO:0000313" key="2">
    <source>
        <dbReference type="EMBL" id="OWA52472.1"/>
    </source>
</evidence>
<dbReference type="AlphaFoldDB" id="A0A9X6NEE6"/>
<proteinExistence type="predicted"/>
<keyword evidence="3" id="KW-1185">Reference proteome</keyword>
<gene>
    <name evidence="2" type="ORF">BV898_16925</name>
</gene>
<sequence length="204" mass="22627">MAHCLTPLDSDSDDSLPKLNIANSPSPSLHPDLTEVTISRPPNHLSSGPETFIVNDNSMLVQPAMLVPVPLATVHQRSPSPEIPPPYGPINMPNDFGDDNNRAFNVRLWVRSNLRFRLEGDPMNTIDEIASRASTFLDEADTPGYRRSLGIAISAVFGKTTGPECGYRFHEYHRGQPLNPASARHLRDVILQYQPVFGPNPRPW</sequence>
<protein>
    <submittedName>
        <fullName evidence="2">Uncharacterized protein</fullName>
    </submittedName>
</protein>
<dbReference type="Proteomes" id="UP000192578">
    <property type="component" value="Unassembled WGS sequence"/>
</dbReference>